<dbReference type="EMBL" id="CAJNBJ010000018">
    <property type="protein sequence ID" value="CAE6786296.1"/>
    <property type="molecule type" value="Genomic_DNA"/>
</dbReference>
<dbReference type="Gene3D" id="1.10.3730.10">
    <property type="entry name" value="ProC C-terminal domain-like"/>
    <property type="match status" value="1"/>
</dbReference>
<comment type="function">
    <text evidence="4">Catalyzes the reduction of 1-pyrroline-5-carboxylate (PCA) to L-proline.</text>
</comment>
<dbReference type="InterPro" id="IPR000304">
    <property type="entry name" value="Pyrroline-COOH_reductase"/>
</dbReference>
<dbReference type="Pfam" id="PF03807">
    <property type="entry name" value="F420_oxidored"/>
    <property type="match status" value="1"/>
</dbReference>
<evidence type="ECO:0000256" key="1">
    <source>
        <dbReference type="ARBA" id="ARBA00005525"/>
    </source>
</evidence>
<dbReference type="PANTHER" id="PTHR11645">
    <property type="entry name" value="PYRROLINE-5-CARBOXYLATE REDUCTASE"/>
    <property type="match status" value="1"/>
</dbReference>
<keyword evidence="4" id="KW-0963">Cytoplasm</keyword>
<evidence type="ECO:0000259" key="7">
    <source>
        <dbReference type="Pfam" id="PF03807"/>
    </source>
</evidence>
<dbReference type="EC" id="1.5.1.2" evidence="4 5"/>
<dbReference type="InterPro" id="IPR036291">
    <property type="entry name" value="NAD(P)-bd_dom_sf"/>
</dbReference>
<dbReference type="PANTHER" id="PTHR11645:SF0">
    <property type="entry name" value="PYRROLINE-5-CARBOXYLATE REDUCTASE 3"/>
    <property type="match status" value="1"/>
</dbReference>
<evidence type="ECO:0000259" key="8">
    <source>
        <dbReference type="Pfam" id="PF14748"/>
    </source>
</evidence>
<keyword evidence="10" id="KW-1185">Reference proteome</keyword>
<dbReference type="InterPro" id="IPR008927">
    <property type="entry name" value="6-PGluconate_DH-like_C_sf"/>
</dbReference>
<dbReference type="Gene3D" id="3.40.50.720">
    <property type="entry name" value="NAD(P)-binding Rossmann-like Domain"/>
    <property type="match status" value="1"/>
</dbReference>
<sequence length="288" mass="30052">MRRLEGRPYNRAMLTGRQIGFVGGGNMAEALLAGLLRKGLTGPERLTVSDPLVSRRELLGRNFGVAVTDDNQAAVRGAEIVVLCVEPQVLDDVLAELGPSLESHPLVISVAAGYPLSRIQDRLVGTTRLVRTMPNTPSAIGVGVTAMSLAAGLSAADRQAAEQLFESVGTVVVVEERLMDAVTGLSGSGPAYVFAMIEALADGGVLSGLPRGTAQQLAAHTVAGAARMVLEQGEHPAVLKDRVASPGGTTIVGLSRLEQGRLRATLMSAVEAATQRSQELGKAENHHL</sequence>
<proteinExistence type="inferred from homology"/>
<feature type="domain" description="Pyrroline-5-carboxylate reductase dimerisation" evidence="8">
    <location>
        <begin position="176"/>
        <end position="280"/>
    </location>
</feature>
<comment type="pathway">
    <text evidence="4 6">Amino-acid biosynthesis; L-proline biosynthesis; L-proline from L-glutamate 5-semialdehyde: step 1/1.</text>
</comment>
<protein>
    <recommendedName>
        <fullName evidence="4 5">Pyrroline-5-carboxylate reductase</fullName>
        <shortName evidence="4">P5C reductase</shortName>
        <shortName evidence="4">P5CR</shortName>
        <ecNumber evidence="4 5">1.5.1.2</ecNumber>
    </recommendedName>
    <alternativeName>
        <fullName evidence="4">PCA reductase</fullName>
    </alternativeName>
</protein>
<evidence type="ECO:0000256" key="6">
    <source>
        <dbReference type="RuleBase" id="RU003903"/>
    </source>
</evidence>
<dbReference type="SUPFAM" id="SSF48179">
    <property type="entry name" value="6-phosphogluconate dehydrogenase C-terminal domain-like"/>
    <property type="match status" value="1"/>
</dbReference>
<evidence type="ECO:0000313" key="10">
    <source>
        <dbReference type="Proteomes" id="UP000675880"/>
    </source>
</evidence>
<gene>
    <name evidence="4 9" type="primary">proC</name>
    <name evidence="9" type="ORF">NSPZN2_50125</name>
</gene>
<name>A0ABN7M6R3_9BACT</name>
<feature type="domain" description="Pyrroline-5-carboxylate reductase catalytic N-terminal" evidence="7">
    <location>
        <begin position="18"/>
        <end position="113"/>
    </location>
</feature>
<comment type="subcellular location">
    <subcellularLocation>
        <location evidence="4">Cytoplasm</location>
    </subcellularLocation>
</comment>
<dbReference type="InterPro" id="IPR053790">
    <property type="entry name" value="P5CR-like_CS"/>
</dbReference>
<organism evidence="9 10">
    <name type="scientific">Nitrospira defluvii</name>
    <dbReference type="NCBI Taxonomy" id="330214"/>
    <lineage>
        <taxon>Bacteria</taxon>
        <taxon>Pseudomonadati</taxon>
        <taxon>Nitrospirota</taxon>
        <taxon>Nitrospiria</taxon>
        <taxon>Nitrospirales</taxon>
        <taxon>Nitrospiraceae</taxon>
        <taxon>Nitrospira</taxon>
    </lineage>
</organism>
<dbReference type="PROSITE" id="PS00521">
    <property type="entry name" value="P5CR"/>
    <property type="match status" value="1"/>
</dbReference>
<evidence type="ECO:0000256" key="2">
    <source>
        <dbReference type="ARBA" id="ARBA00022857"/>
    </source>
</evidence>
<keyword evidence="4 6" id="KW-0641">Proline biosynthesis</keyword>
<comment type="caution">
    <text evidence="9">The sequence shown here is derived from an EMBL/GenBank/DDBJ whole genome shotgun (WGS) entry which is preliminary data.</text>
</comment>
<dbReference type="PIRSF" id="PIRSF000193">
    <property type="entry name" value="Pyrrol-5-carb_rd"/>
    <property type="match status" value="1"/>
</dbReference>
<dbReference type="InterPro" id="IPR028939">
    <property type="entry name" value="P5C_Rdtase_cat_N"/>
</dbReference>
<dbReference type="SUPFAM" id="SSF51735">
    <property type="entry name" value="NAD(P)-binding Rossmann-fold domains"/>
    <property type="match status" value="1"/>
</dbReference>
<comment type="similarity">
    <text evidence="1 4 6">Belongs to the pyrroline-5-carboxylate reductase family.</text>
</comment>
<reference evidence="9 10" key="1">
    <citation type="submission" date="2021-02" db="EMBL/GenBank/DDBJ databases">
        <authorList>
            <person name="Han P."/>
        </authorList>
    </citation>
    <scope>NUCLEOTIDE SEQUENCE [LARGE SCALE GENOMIC DNA]</scope>
    <source>
        <strain evidence="9">Candidatus Nitrospira sp. ZN2</strain>
    </source>
</reference>
<evidence type="ECO:0000313" key="9">
    <source>
        <dbReference type="EMBL" id="CAE6786296.1"/>
    </source>
</evidence>
<dbReference type="InterPro" id="IPR029036">
    <property type="entry name" value="P5CR_dimer"/>
</dbReference>
<comment type="catalytic activity">
    <reaction evidence="4 6">
        <text>L-proline + NADP(+) = (S)-1-pyrroline-5-carboxylate + NADPH + 2 H(+)</text>
        <dbReference type="Rhea" id="RHEA:14109"/>
        <dbReference type="ChEBI" id="CHEBI:15378"/>
        <dbReference type="ChEBI" id="CHEBI:17388"/>
        <dbReference type="ChEBI" id="CHEBI:57783"/>
        <dbReference type="ChEBI" id="CHEBI:58349"/>
        <dbReference type="ChEBI" id="CHEBI:60039"/>
        <dbReference type="EC" id="1.5.1.2"/>
    </reaction>
</comment>
<keyword evidence="4 6" id="KW-0028">Amino-acid biosynthesis</keyword>
<evidence type="ECO:0000256" key="4">
    <source>
        <dbReference type="HAMAP-Rule" id="MF_01925"/>
    </source>
</evidence>
<dbReference type="HAMAP" id="MF_01925">
    <property type="entry name" value="P5C_reductase"/>
    <property type="match status" value="1"/>
</dbReference>
<evidence type="ECO:0000256" key="5">
    <source>
        <dbReference type="NCBIfam" id="TIGR00112"/>
    </source>
</evidence>
<evidence type="ECO:0000256" key="3">
    <source>
        <dbReference type="ARBA" id="ARBA00023002"/>
    </source>
</evidence>
<dbReference type="Proteomes" id="UP000675880">
    <property type="component" value="Unassembled WGS sequence"/>
</dbReference>
<keyword evidence="3 4" id="KW-0560">Oxidoreductase</keyword>
<comment type="catalytic activity">
    <reaction evidence="4">
        <text>L-proline + NAD(+) = (S)-1-pyrroline-5-carboxylate + NADH + 2 H(+)</text>
        <dbReference type="Rhea" id="RHEA:14105"/>
        <dbReference type="ChEBI" id="CHEBI:15378"/>
        <dbReference type="ChEBI" id="CHEBI:17388"/>
        <dbReference type="ChEBI" id="CHEBI:57540"/>
        <dbReference type="ChEBI" id="CHEBI:57945"/>
        <dbReference type="ChEBI" id="CHEBI:60039"/>
        <dbReference type="EC" id="1.5.1.2"/>
    </reaction>
</comment>
<dbReference type="GO" id="GO:0004735">
    <property type="term" value="F:pyrroline-5-carboxylate reductase activity"/>
    <property type="evidence" value="ECO:0007669"/>
    <property type="project" value="UniProtKB-EC"/>
</dbReference>
<dbReference type="Pfam" id="PF14748">
    <property type="entry name" value="P5CR_dimer"/>
    <property type="match status" value="1"/>
</dbReference>
<accession>A0ABN7M6R3</accession>
<keyword evidence="2 4" id="KW-0521">NADP</keyword>
<dbReference type="NCBIfam" id="TIGR00112">
    <property type="entry name" value="proC"/>
    <property type="match status" value="1"/>
</dbReference>